<feature type="transmembrane region" description="Helical" evidence="18">
    <location>
        <begin position="909"/>
        <end position="931"/>
    </location>
</feature>
<keyword evidence="5" id="KW-0723">Serine/threonine-protein kinase</keyword>
<dbReference type="AlphaFoldDB" id="A0A9J5X5W8"/>
<dbReference type="GO" id="GO:0050832">
    <property type="term" value="P:defense response to fungus"/>
    <property type="evidence" value="ECO:0007669"/>
    <property type="project" value="UniProtKB-ARBA"/>
</dbReference>
<name>A0A9J5X5W8_SOLCO</name>
<dbReference type="SMART" id="SM00369">
    <property type="entry name" value="LRR_TYP"/>
    <property type="match status" value="5"/>
</dbReference>
<comment type="similarity">
    <text evidence="2">Belongs to the RLP family.</text>
</comment>
<dbReference type="SMART" id="SM00220">
    <property type="entry name" value="S_TKc"/>
    <property type="match status" value="1"/>
</dbReference>
<dbReference type="InterPro" id="IPR032675">
    <property type="entry name" value="LRR_dom_sf"/>
</dbReference>
<dbReference type="InterPro" id="IPR017441">
    <property type="entry name" value="Protein_kinase_ATP_BS"/>
</dbReference>
<keyword evidence="14 18" id="KW-1133">Transmembrane helix</keyword>
<protein>
    <recommendedName>
        <fullName evidence="3">non-specific serine/threonine protein kinase</fullName>
        <ecNumber evidence="3">2.7.11.1</ecNumber>
    </recommendedName>
</protein>
<comment type="subcellular location">
    <subcellularLocation>
        <location evidence="1">Cell membrane</location>
        <topology evidence="1">Single-pass type I membrane protein</topology>
    </subcellularLocation>
</comment>
<organism evidence="20 21">
    <name type="scientific">Solanum commersonii</name>
    <name type="common">Commerson's wild potato</name>
    <name type="synonym">Commerson's nightshade</name>
    <dbReference type="NCBI Taxonomy" id="4109"/>
    <lineage>
        <taxon>Eukaryota</taxon>
        <taxon>Viridiplantae</taxon>
        <taxon>Streptophyta</taxon>
        <taxon>Embryophyta</taxon>
        <taxon>Tracheophyta</taxon>
        <taxon>Spermatophyta</taxon>
        <taxon>Magnoliopsida</taxon>
        <taxon>eudicotyledons</taxon>
        <taxon>Gunneridae</taxon>
        <taxon>Pentapetalae</taxon>
        <taxon>asterids</taxon>
        <taxon>lamiids</taxon>
        <taxon>Solanales</taxon>
        <taxon>Solanaceae</taxon>
        <taxon>Solanoideae</taxon>
        <taxon>Solaneae</taxon>
        <taxon>Solanum</taxon>
    </lineage>
</organism>
<feature type="binding site" evidence="17">
    <location>
        <position position="993"/>
    </location>
    <ligand>
        <name>ATP</name>
        <dbReference type="ChEBI" id="CHEBI:30616"/>
    </ligand>
</feature>
<dbReference type="InterPro" id="IPR011009">
    <property type="entry name" value="Kinase-like_dom_sf"/>
</dbReference>
<dbReference type="PANTHER" id="PTHR27008">
    <property type="entry name" value="OS04G0122200 PROTEIN"/>
    <property type="match status" value="1"/>
</dbReference>
<feature type="binding site" evidence="17">
    <location>
        <position position="102"/>
    </location>
    <ligand>
        <name>ATP</name>
        <dbReference type="ChEBI" id="CHEBI:30616"/>
    </ligand>
</feature>
<evidence type="ECO:0000256" key="17">
    <source>
        <dbReference type="PROSITE-ProRule" id="PRU10141"/>
    </source>
</evidence>
<keyword evidence="10" id="KW-0677">Repeat</keyword>
<dbReference type="InterPro" id="IPR000719">
    <property type="entry name" value="Prot_kinase_dom"/>
</dbReference>
<dbReference type="FunFam" id="3.80.10.10:FF:000275">
    <property type="entry name" value="Leucine-rich repeat receptor-like protein kinase"/>
    <property type="match status" value="1"/>
</dbReference>
<dbReference type="PROSITE" id="PS50011">
    <property type="entry name" value="PROTEIN_KINASE_DOM"/>
    <property type="match status" value="1"/>
</dbReference>
<keyword evidence="13 17" id="KW-0067">ATP-binding</keyword>
<evidence type="ECO:0000256" key="15">
    <source>
        <dbReference type="ARBA" id="ARBA00023136"/>
    </source>
</evidence>
<evidence type="ECO:0000256" key="1">
    <source>
        <dbReference type="ARBA" id="ARBA00004251"/>
    </source>
</evidence>
<evidence type="ECO:0000256" key="14">
    <source>
        <dbReference type="ARBA" id="ARBA00022989"/>
    </source>
</evidence>
<proteinExistence type="inferred from homology"/>
<evidence type="ECO:0000256" key="16">
    <source>
        <dbReference type="ARBA" id="ARBA00023180"/>
    </source>
</evidence>
<keyword evidence="21" id="KW-1185">Reference proteome</keyword>
<reference evidence="20 21" key="1">
    <citation type="submission" date="2020-09" db="EMBL/GenBank/DDBJ databases">
        <title>De no assembly of potato wild relative species, Solanum commersonii.</title>
        <authorList>
            <person name="Cho K."/>
        </authorList>
    </citation>
    <scope>NUCLEOTIDE SEQUENCE [LARGE SCALE GENOMIC DNA]</scope>
    <source>
        <strain evidence="20">LZ3.2</strain>
        <tissue evidence="20">Leaf</tissue>
    </source>
</reference>
<evidence type="ECO:0000256" key="8">
    <source>
        <dbReference type="ARBA" id="ARBA00022692"/>
    </source>
</evidence>
<dbReference type="Proteomes" id="UP000824120">
    <property type="component" value="Chromosome 10"/>
</dbReference>
<dbReference type="EC" id="2.7.11.1" evidence="3"/>
<evidence type="ECO:0000256" key="2">
    <source>
        <dbReference type="ARBA" id="ARBA00009592"/>
    </source>
</evidence>
<evidence type="ECO:0000256" key="9">
    <source>
        <dbReference type="ARBA" id="ARBA00022729"/>
    </source>
</evidence>
<dbReference type="PROSITE" id="PS00107">
    <property type="entry name" value="PROTEIN_KINASE_ATP"/>
    <property type="match status" value="2"/>
</dbReference>
<dbReference type="Pfam" id="PF00069">
    <property type="entry name" value="Pkinase"/>
    <property type="match status" value="2"/>
</dbReference>
<evidence type="ECO:0000313" key="20">
    <source>
        <dbReference type="EMBL" id="KAG5582813.1"/>
    </source>
</evidence>
<dbReference type="GO" id="GO:0005524">
    <property type="term" value="F:ATP binding"/>
    <property type="evidence" value="ECO:0007669"/>
    <property type="project" value="UniProtKB-UniRule"/>
</dbReference>
<dbReference type="PROSITE" id="PS51257">
    <property type="entry name" value="PROKAR_LIPOPROTEIN"/>
    <property type="match status" value="1"/>
</dbReference>
<dbReference type="OrthoDB" id="676979at2759"/>
<dbReference type="InterPro" id="IPR013210">
    <property type="entry name" value="LRR_N_plant-typ"/>
</dbReference>
<evidence type="ECO:0000256" key="4">
    <source>
        <dbReference type="ARBA" id="ARBA00022475"/>
    </source>
</evidence>
<keyword evidence="8 18" id="KW-0812">Transmembrane</keyword>
<keyword evidence="7" id="KW-0808">Transferase</keyword>
<evidence type="ECO:0000256" key="12">
    <source>
        <dbReference type="ARBA" id="ARBA00022777"/>
    </source>
</evidence>
<evidence type="ECO:0000259" key="19">
    <source>
        <dbReference type="PROSITE" id="PS50011"/>
    </source>
</evidence>
<comment type="caution">
    <text evidence="20">The sequence shown here is derived from an EMBL/GenBank/DDBJ whole genome shotgun (WGS) entry which is preliminary data.</text>
</comment>
<keyword evidence="12" id="KW-0418">Kinase</keyword>
<dbReference type="GO" id="GO:0004674">
    <property type="term" value="F:protein serine/threonine kinase activity"/>
    <property type="evidence" value="ECO:0007669"/>
    <property type="project" value="UniProtKB-KW"/>
</dbReference>
<dbReference type="EMBL" id="JACXVP010000010">
    <property type="protein sequence ID" value="KAG5582813.1"/>
    <property type="molecule type" value="Genomic_DNA"/>
</dbReference>
<dbReference type="Gene3D" id="3.80.10.10">
    <property type="entry name" value="Ribonuclease Inhibitor"/>
    <property type="match status" value="3"/>
</dbReference>
<evidence type="ECO:0000256" key="11">
    <source>
        <dbReference type="ARBA" id="ARBA00022741"/>
    </source>
</evidence>
<dbReference type="SUPFAM" id="SSF52047">
    <property type="entry name" value="RNI-like"/>
    <property type="match status" value="1"/>
</dbReference>
<keyword evidence="11 17" id="KW-0547">Nucleotide-binding</keyword>
<keyword evidence="4" id="KW-1003">Cell membrane</keyword>
<dbReference type="InterPro" id="IPR001611">
    <property type="entry name" value="Leu-rich_rpt"/>
</dbReference>
<dbReference type="InterPro" id="IPR051809">
    <property type="entry name" value="Plant_receptor-like_S/T_kinase"/>
</dbReference>
<dbReference type="Pfam" id="PF00560">
    <property type="entry name" value="LRR_1"/>
    <property type="match status" value="5"/>
</dbReference>
<evidence type="ECO:0000256" key="3">
    <source>
        <dbReference type="ARBA" id="ARBA00012513"/>
    </source>
</evidence>
<dbReference type="Pfam" id="PF13855">
    <property type="entry name" value="LRR_8"/>
    <property type="match status" value="2"/>
</dbReference>
<dbReference type="FunFam" id="3.80.10.10:FF:000288">
    <property type="entry name" value="LRR receptor-like serine/threonine-protein kinase EFR"/>
    <property type="match status" value="1"/>
</dbReference>
<dbReference type="SUPFAM" id="SSF52058">
    <property type="entry name" value="L domain-like"/>
    <property type="match status" value="1"/>
</dbReference>
<dbReference type="Gene3D" id="1.10.510.10">
    <property type="entry name" value="Transferase(Phosphotransferase) domain 1"/>
    <property type="match status" value="2"/>
</dbReference>
<dbReference type="Pfam" id="PF08263">
    <property type="entry name" value="LRRNT_2"/>
    <property type="match status" value="1"/>
</dbReference>
<accession>A0A9J5X5W8</accession>
<evidence type="ECO:0000256" key="18">
    <source>
        <dbReference type="SAM" id="Phobius"/>
    </source>
</evidence>
<dbReference type="SUPFAM" id="SSF56112">
    <property type="entry name" value="Protein kinase-like (PK-like)"/>
    <property type="match status" value="2"/>
</dbReference>
<evidence type="ECO:0000256" key="6">
    <source>
        <dbReference type="ARBA" id="ARBA00022614"/>
    </source>
</evidence>
<dbReference type="Gene3D" id="3.30.200.20">
    <property type="entry name" value="Phosphorylase Kinase, domain 1"/>
    <property type="match status" value="2"/>
</dbReference>
<feature type="domain" description="Protein kinase" evidence="19">
    <location>
        <begin position="964"/>
        <end position="1167"/>
    </location>
</feature>
<dbReference type="FunFam" id="3.80.10.10:FF:001158">
    <property type="entry name" value="Leucine-rich repeat protein kinase family protein"/>
    <property type="match status" value="1"/>
</dbReference>
<keyword evidence="6" id="KW-0433">Leucine-rich repeat</keyword>
<dbReference type="GO" id="GO:0005886">
    <property type="term" value="C:plasma membrane"/>
    <property type="evidence" value="ECO:0007669"/>
    <property type="project" value="UniProtKB-SubCell"/>
</dbReference>
<gene>
    <name evidence="20" type="ORF">H5410_053440</name>
</gene>
<evidence type="ECO:0000256" key="7">
    <source>
        <dbReference type="ARBA" id="ARBA00022679"/>
    </source>
</evidence>
<dbReference type="PANTHER" id="PTHR27008:SF499">
    <property type="entry name" value="OS06G0581500 PROTEIN"/>
    <property type="match status" value="1"/>
</dbReference>
<keyword evidence="9" id="KW-0732">Signal</keyword>
<keyword evidence="16" id="KW-0325">Glycoprotein</keyword>
<dbReference type="InterPro" id="IPR003591">
    <property type="entry name" value="Leu-rich_rpt_typical-subtyp"/>
</dbReference>
<dbReference type="PROSITE" id="PS51450">
    <property type="entry name" value="LRR"/>
    <property type="match status" value="1"/>
</dbReference>
<sequence length="1167" mass="129371">MNQMMKRSKAKHLHPRVWIAVIVPVALSVLVLCSCGAYYRLRNSRKAQPWIDGQLEQIPRTTYREILRATDGFSEDNLVGTGSFGSVFKAHFHGENTIMAVKVLNLQQRGALRSFLDECRALRNIKHRNLLKIKTACSSSDHQALKGSIGYIPIEYGSGVQASTRGDVYSYGIVLLELFICRRPTDPMFHENLDIHKYVSMALPAHVMEIIDPILLLAEEEKNMIKQHQLATRMEEYLLSVLEIGLTCSASSPRERMPINILYLKSNSMWLLFLYFQYSIIMMSIAISGLESTDQLALQDLKSRITEDPLHVMASWNEHSSHFCNWTGVTCSPENGRVTFLDLSSRQLAGTIPSSIGNLSFLTGIDLGNNSFRGEIPQAIGRLLQLQHLNASYNYFSGKIPTNLTYCKELRVLHLQFNELVGKIVDQLSSLSKLYLFKLKRNSLEGGIPRWLGNFSSLEFLDISGNSLQGPIPEDLGRLTKLLVFHVNSNELSGTIPSSIFNLSSIYYFSVTQNLLHGQLPADVGFTLPNLEAFSGAVNSFTGPIPVSLANASKLRVIDFSQNKLTGDVPTSFGKLEMLVRLNFEANRLGGRGSYEGLRFLDSLTNCTHLMVLSFATNNFRGELPYSITNLSTVLEIFSLGHNRLHGTLPAGIDNLISLTLLGMDGNYLNGSVPESIGKLEYLESLYLNGNAFSGKIPSSIGNLSLLNTLNLDENRLEGSIPPELGKCKVLSTLNLTRNNLVGSIPKEVAGLSSLSISLSLGSNSLTGSLPKELDQLINLEELDLSQNKLSGEIPSTLSNCLHLERVYISNNLLQGTIPQSFTSLKGLEEVNFSRNNLSGEIPEFLGKLSYLRKLDLSFNEFEGEVPNEGVFSNVSAISIKGNRKLCGGVSDLHLPLCSKAPKHLNSRVWIAVSVPVALLALVLCCCGAYYRIRNSRKAHPWIEQLAQIPRTTYREILRATNGFSEDNLVGTGSFGSVYKAHFHGEETIMAVKVLNLQQRGALKSFLDECRALRNIRHRNLLKIKTACSSIDHQEYGSGSQPSTLGDVYSFGIVLLELFICKRPTDAIFNESLNIHKYVSTALPEHVMEIVDPLLLLAEEEQNINQDQARRVEECLLSVLEIGLTCSASSSRDRAPIDTVLSKLQAIRESFLTNLSCFDSNSFTLES</sequence>
<evidence type="ECO:0000256" key="13">
    <source>
        <dbReference type="ARBA" id="ARBA00022840"/>
    </source>
</evidence>
<evidence type="ECO:0000313" key="21">
    <source>
        <dbReference type="Proteomes" id="UP000824120"/>
    </source>
</evidence>
<evidence type="ECO:0000256" key="5">
    <source>
        <dbReference type="ARBA" id="ARBA00022527"/>
    </source>
</evidence>
<feature type="transmembrane region" description="Helical" evidence="18">
    <location>
        <begin position="17"/>
        <end position="39"/>
    </location>
</feature>
<keyword evidence="15 18" id="KW-0472">Membrane</keyword>
<evidence type="ECO:0000256" key="10">
    <source>
        <dbReference type="ARBA" id="ARBA00022737"/>
    </source>
</evidence>